<feature type="transmembrane region" description="Helical" evidence="6">
    <location>
        <begin position="182"/>
        <end position="202"/>
    </location>
</feature>
<dbReference type="EC" id="4.3.2.1" evidence="8"/>
<feature type="transmembrane region" description="Helical" evidence="6">
    <location>
        <begin position="91"/>
        <end position="107"/>
    </location>
</feature>
<feature type="transmembrane region" description="Helical" evidence="6">
    <location>
        <begin position="293"/>
        <end position="311"/>
    </location>
</feature>
<sequence>MADNKSWRSAFSIYVQPRVRGMIFLGFSAGLPFLLVFSTLSAWLRDEGVERSVIGFFSWIGVTYSIKVFWAPVVDRLSLPFLTKFLGKRRSWMLLAQLGIVVGLVGMGSSDSHSQLQQIALFAVWVAFCSATQDVVIDAYRIESVNPEYQGAMAATYVLGYRIALLVAGAGAFYIADYASWKVAYFVMATAMSVGLVTTLCLKEPDHKHFDGRLSEDVAVKRQNIWRRLSISFVDAVLHPFVEFFGRNGKVGLLILMLIAVYKMSDITMGVMANPFYLDLGFSKKDIADISKVFGFFMTIAGAAMGGVLVVRYGIMRSLLLGAVMVAATNLLFAVLAVSDPNLLLLAGVISADNLSGGIATSVFIAYLSGLTSTAHTATQYALFSSLMTLPAQLLGGFSGVVVDSYGYTVFFIYAS</sequence>
<proteinExistence type="predicted"/>
<dbReference type="GO" id="GO:0004056">
    <property type="term" value="F:argininosuccinate lyase activity"/>
    <property type="evidence" value="ECO:0007669"/>
    <property type="project" value="UniProtKB-EC"/>
</dbReference>
<evidence type="ECO:0000256" key="2">
    <source>
        <dbReference type="ARBA" id="ARBA00022448"/>
    </source>
</evidence>
<dbReference type="Pfam" id="PF07690">
    <property type="entry name" value="MFS_1"/>
    <property type="match status" value="1"/>
</dbReference>
<feature type="transmembrane region" description="Helical" evidence="6">
    <location>
        <begin position="119"/>
        <end position="140"/>
    </location>
</feature>
<dbReference type="GO" id="GO:0022857">
    <property type="term" value="F:transmembrane transporter activity"/>
    <property type="evidence" value="ECO:0007669"/>
    <property type="project" value="InterPro"/>
</dbReference>
<keyword evidence="9" id="KW-1185">Reference proteome</keyword>
<dbReference type="PROSITE" id="PS50850">
    <property type="entry name" value="MFS"/>
    <property type="match status" value="1"/>
</dbReference>
<dbReference type="InterPro" id="IPR020846">
    <property type="entry name" value="MFS_dom"/>
</dbReference>
<feature type="domain" description="Major facilitator superfamily (MFS) profile" evidence="7">
    <location>
        <begin position="18"/>
        <end position="416"/>
    </location>
</feature>
<evidence type="ECO:0000256" key="3">
    <source>
        <dbReference type="ARBA" id="ARBA00022692"/>
    </source>
</evidence>
<keyword evidence="4 6" id="KW-1133">Transmembrane helix</keyword>
<keyword evidence="2" id="KW-0813">Transport</keyword>
<name>G3IQZ2_METTV</name>
<feature type="transmembrane region" description="Helical" evidence="6">
    <location>
        <begin position="56"/>
        <end position="79"/>
    </location>
</feature>
<dbReference type="NCBIfam" id="TIGR00901">
    <property type="entry name" value="2A0125"/>
    <property type="match status" value="1"/>
</dbReference>
<keyword evidence="3 6" id="KW-0812">Transmembrane</keyword>
<evidence type="ECO:0000256" key="1">
    <source>
        <dbReference type="ARBA" id="ARBA00004141"/>
    </source>
</evidence>
<accession>G3IQZ2</accession>
<feature type="non-terminal residue" evidence="8">
    <location>
        <position position="416"/>
    </location>
</feature>
<gene>
    <name evidence="8" type="ORF">Mettu_2420</name>
</gene>
<evidence type="ECO:0000256" key="4">
    <source>
        <dbReference type="ARBA" id="ARBA00022989"/>
    </source>
</evidence>
<dbReference type="GO" id="GO:0016020">
    <property type="term" value="C:membrane"/>
    <property type="evidence" value="ECO:0007669"/>
    <property type="project" value="UniProtKB-SubCell"/>
</dbReference>
<dbReference type="SUPFAM" id="SSF103473">
    <property type="entry name" value="MFS general substrate transporter"/>
    <property type="match status" value="1"/>
</dbReference>
<reference evidence="8 9" key="1">
    <citation type="submission" date="2011-06" db="EMBL/GenBank/DDBJ databases">
        <title>Genomic sequence of Methylobacter tundripaludum SV96.</title>
        <authorList>
            <consortium name="US DOE Joint Genome Institute"/>
            <person name="Lucas S."/>
            <person name="Han J."/>
            <person name="Lapidus A."/>
            <person name="Cheng J.-F."/>
            <person name="Goodwin L."/>
            <person name="Pitluck S."/>
            <person name="Held B."/>
            <person name="Detter J.C."/>
            <person name="Han C."/>
            <person name="Tapia R."/>
            <person name="Land M."/>
            <person name="Hauser L."/>
            <person name="Kyrpides N."/>
            <person name="Ivanova N."/>
            <person name="Ovchinnikova G."/>
            <person name="Pagani I."/>
            <person name="Klotz M.G."/>
            <person name="Dispirito A.A."/>
            <person name="Murrell J.C."/>
            <person name="Dunfield P."/>
            <person name="Kalyuzhnaya M.G."/>
            <person name="Svenning M."/>
            <person name="Trotsenko Y.A."/>
            <person name="Stein L.Y."/>
            <person name="Woyke T."/>
        </authorList>
    </citation>
    <scope>NUCLEOTIDE SEQUENCE [LARGE SCALE GENOMIC DNA]</scope>
    <source>
        <strain evidence="9">ATCC BAA-1195 / DSM 17260 / SV96</strain>
    </source>
</reference>
<dbReference type="EMBL" id="JH109152">
    <property type="protein sequence ID" value="EGW23563.1"/>
    <property type="molecule type" value="Genomic_DNA"/>
</dbReference>
<dbReference type="HOGENOM" id="CLU_029352_1_1_6"/>
<evidence type="ECO:0000313" key="9">
    <source>
        <dbReference type="Proteomes" id="UP000004664"/>
    </source>
</evidence>
<evidence type="ECO:0000256" key="5">
    <source>
        <dbReference type="ARBA" id="ARBA00023136"/>
    </source>
</evidence>
<evidence type="ECO:0000256" key="6">
    <source>
        <dbReference type="SAM" id="Phobius"/>
    </source>
</evidence>
<dbReference type="Gene3D" id="1.20.1250.20">
    <property type="entry name" value="MFS general substrate transporter like domains"/>
    <property type="match status" value="1"/>
</dbReference>
<evidence type="ECO:0000259" key="7">
    <source>
        <dbReference type="PROSITE" id="PS50850"/>
    </source>
</evidence>
<feature type="transmembrane region" description="Helical" evidence="6">
    <location>
        <begin position="251"/>
        <end position="273"/>
    </location>
</feature>
<dbReference type="OrthoDB" id="9787815at2"/>
<comment type="subcellular location">
    <subcellularLocation>
        <location evidence="1">Membrane</location>
        <topology evidence="1">Multi-pass membrane protein</topology>
    </subcellularLocation>
</comment>
<dbReference type="InterPro" id="IPR011701">
    <property type="entry name" value="MFS"/>
</dbReference>
<dbReference type="Proteomes" id="UP000004664">
    <property type="component" value="Unassembled WGS sequence"/>
</dbReference>
<dbReference type="PANTHER" id="PTHR12778">
    <property type="entry name" value="SOLUTE CARRIER FAMILY 33 ACETYL-COA TRANSPORTER -RELATED"/>
    <property type="match status" value="1"/>
</dbReference>
<feature type="transmembrane region" description="Helical" evidence="6">
    <location>
        <begin position="344"/>
        <end position="369"/>
    </location>
</feature>
<organism evidence="8 9">
    <name type="scientific">Methylobacter tundripaludum (strain ATCC BAA-1195 / DSM 17260 / SV96)</name>
    <dbReference type="NCBI Taxonomy" id="697282"/>
    <lineage>
        <taxon>Bacteria</taxon>
        <taxon>Pseudomonadati</taxon>
        <taxon>Pseudomonadota</taxon>
        <taxon>Gammaproteobacteria</taxon>
        <taxon>Methylococcales</taxon>
        <taxon>Methylococcaceae</taxon>
        <taxon>Methylobacter</taxon>
    </lineage>
</organism>
<dbReference type="eggNOG" id="COG2814">
    <property type="taxonomic scope" value="Bacteria"/>
</dbReference>
<dbReference type="STRING" id="697282.Mettu_2420"/>
<dbReference type="InterPro" id="IPR036259">
    <property type="entry name" value="MFS_trans_sf"/>
</dbReference>
<evidence type="ECO:0000313" key="8">
    <source>
        <dbReference type="EMBL" id="EGW23563.1"/>
    </source>
</evidence>
<feature type="transmembrane region" description="Helical" evidence="6">
    <location>
        <begin position="318"/>
        <end position="338"/>
    </location>
</feature>
<dbReference type="AlphaFoldDB" id="G3IQZ2"/>
<keyword evidence="8" id="KW-0456">Lyase</keyword>
<feature type="transmembrane region" description="Helical" evidence="6">
    <location>
        <begin position="152"/>
        <end position="176"/>
    </location>
</feature>
<protein>
    <submittedName>
        <fullName evidence="8">Major facilitator superfamily MFS_1</fullName>
        <ecNumber evidence="8">4.3.2.1</ecNumber>
    </submittedName>
</protein>
<keyword evidence="5 6" id="KW-0472">Membrane</keyword>
<dbReference type="PANTHER" id="PTHR12778:SF10">
    <property type="entry name" value="MAJOR FACILITATOR SUPERFAMILY DOMAIN-CONTAINING PROTEIN 3"/>
    <property type="match status" value="1"/>
</dbReference>
<dbReference type="RefSeq" id="WP_006891792.1">
    <property type="nucleotide sequence ID" value="NZ_JH109152.1"/>
</dbReference>
<feature type="transmembrane region" description="Helical" evidence="6">
    <location>
        <begin position="21"/>
        <end position="44"/>
    </location>
</feature>
<feature type="transmembrane region" description="Helical" evidence="6">
    <location>
        <begin position="381"/>
        <end position="403"/>
    </location>
</feature>
<dbReference type="InterPro" id="IPR004752">
    <property type="entry name" value="AmpG_permease/AT-1"/>
</dbReference>